<dbReference type="EMBL" id="MU394280">
    <property type="protein sequence ID" value="KAI6093498.1"/>
    <property type="molecule type" value="Genomic_DNA"/>
</dbReference>
<protein>
    <submittedName>
        <fullName evidence="1">Uncharacterized protein</fullName>
    </submittedName>
</protein>
<evidence type="ECO:0000313" key="2">
    <source>
        <dbReference type="Proteomes" id="UP001497680"/>
    </source>
</evidence>
<reference evidence="1 2" key="1">
    <citation type="journal article" date="2022" name="New Phytol.">
        <title>Ecological generalism drives hyperdiversity of secondary metabolite gene clusters in xylarialean endophytes.</title>
        <authorList>
            <person name="Franco M.E.E."/>
            <person name="Wisecaver J.H."/>
            <person name="Arnold A.E."/>
            <person name="Ju Y.M."/>
            <person name="Slot J.C."/>
            <person name="Ahrendt S."/>
            <person name="Moore L.P."/>
            <person name="Eastman K.E."/>
            <person name="Scott K."/>
            <person name="Konkel Z."/>
            <person name="Mondo S.J."/>
            <person name="Kuo A."/>
            <person name="Hayes R.D."/>
            <person name="Haridas S."/>
            <person name="Andreopoulos B."/>
            <person name="Riley R."/>
            <person name="LaButti K."/>
            <person name="Pangilinan J."/>
            <person name="Lipzen A."/>
            <person name="Amirebrahimi M."/>
            <person name="Yan J."/>
            <person name="Adam C."/>
            <person name="Keymanesh K."/>
            <person name="Ng V."/>
            <person name="Louie K."/>
            <person name="Northen T."/>
            <person name="Drula E."/>
            <person name="Henrissat B."/>
            <person name="Hsieh H.M."/>
            <person name="Youens-Clark K."/>
            <person name="Lutzoni F."/>
            <person name="Miadlikowska J."/>
            <person name="Eastwood D.C."/>
            <person name="Hamelin R.C."/>
            <person name="Grigoriev I.V."/>
            <person name="U'Ren J.M."/>
        </authorList>
    </citation>
    <scope>NUCLEOTIDE SEQUENCE [LARGE SCALE GENOMIC DNA]</scope>
    <source>
        <strain evidence="1 2">ER1909</strain>
    </source>
</reference>
<dbReference type="Proteomes" id="UP001497680">
    <property type="component" value="Unassembled WGS sequence"/>
</dbReference>
<comment type="caution">
    <text evidence="1">The sequence shown here is derived from an EMBL/GenBank/DDBJ whole genome shotgun (WGS) entry which is preliminary data.</text>
</comment>
<name>A0ACC0DLL6_9PEZI</name>
<organism evidence="1 2">
    <name type="scientific">Hypoxylon rubiginosum</name>
    <dbReference type="NCBI Taxonomy" id="110542"/>
    <lineage>
        <taxon>Eukaryota</taxon>
        <taxon>Fungi</taxon>
        <taxon>Dikarya</taxon>
        <taxon>Ascomycota</taxon>
        <taxon>Pezizomycotina</taxon>
        <taxon>Sordariomycetes</taxon>
        <taxon>Xylariomycetidae</taxon>
        <taxon>Xylariales</taxon>
        <taxon>Hypoxylaceae</taxon>
        <taxon>Hypoxylon</taxon>
    </lineage>
</organism>
<evidence type="ECO:0000313" key="1">
    <source>
        <dbReference type="EMBL" id="KAI6093498.1"/>
    </source>
</evidence>
<proteinExistence type="predicted"/>
<gene>
    <name evidence="1" type="ORF">F4821DRAFT_873</name>
</gene>
<keyword evidence="2" id="KW-1185">Reference proteome</keyword>
<sequence length="407" mass="45167">MVQWSIPQGINFLAPLPKSHFFRQDDPDWKKPDRDPKVASAFNLDSWNDLTFQGVLEEAITVAWWNPYDLLGLFLSILGPAKTEADKDNYFIHLTAVYAQWCSRVGGMKVPPGNVGVGHSPGAYQVTWKQRQNGEIDFCLGSALAGDAFNEIETGQWKKRVRRARFDLFRTSLRMQLLKESDFETSLKQLEMSTKGNAAFEGQMYGNCAETYPFIFSILSAKEGNGSIYGLSLNPAFIKRGTAPVYKPEKISDFIRAPCANCSSLIKASGMSETNFATPPPKQPKPPAERTMATISNPPDGWTADPDELDQDYYWGSGVDGDGDGLVAAKKVGLSNPIGQIIVDRYTGGDKYIFTANGTQDKAYIWNMITHDICEFTKPKSLTDVVAQMKTVEGKKSLEMELLHDVA</sequence>
<accession>A0ACC0DLL6</accession>